<keyword evidence="5" id="KW-0653">Protein transport</keyword>
<evidence type="ECO:0000256" key="6">
    <source>
        <dbReference type="ARBA" id="ARBA00023034"/>
    </source>
</evidence>
<dbReference type="GO" id="GO:0006886">
    <property type="term" value="P:intracellular protein transport"/>
    <property type="evidence" value="ECO:0007669"/>
    <property type="project" value="InterPro"/>
</dbReference>
<dbReference type="EMBL" id="QCYY01002660">
    <property type="protein sequence ID" value="ROT68498.1"/>
    <property type="molecule type" value="Genomic_DNA"/>
</dbReference>
<name>A0A3R7MS74_PENVA</name>
<comment type="similarity">
    <text evidence="2">Belongs to the COG7 family.</text>
</comment>
<evidence type="ECO:0000256" key="8">
    <source>
        <dbReference type="ARBA" id="ARBA00031345"/>
    </source>
</evidence>
<keyword evidence="9" id="KW-0175">Coiled coil</keyword>
<dbReference type="AlphaFoldDB" id="A0A3R7MS74"/>
<dbReference type="OrthoDB" id="245173at2759"/>
<feature type="coiled-coil region" evidence="9">
    <location>
        <begin position="38"/>
        <end position="97"/>
    </location>
</feature>
<dbReference type="STRING" id="6689.A0A3R7MS74"/>
<keyword evidence="6" id="KW-0333">Golgi apparatus</keyword>
<evidence type="ECO:0000313" key="11">
    <source>
        <dbReference type="Proteomes" id="UP000283509"/>
    </source>
</evidence>
<dbReference type="InterPro" id="IPR019335">
    <property type="entry name" value="COG7"/>
</dbReference>
<evidence type="ECO:0000256" key="5">
    <source>
        <dbReference type="ARBA" id="ARBA00022927"/>
    </source>
</evidence>
<dbReference type="PANTHER" id="PTHR21443:SF0">
    <property type="entry name" value="CONSERVED OLIGOMERIC GOLGI COMPLEX SUBUNIT 7"/>
    <property type="match status" value="1"/>
</dbReference>
<accession>A0A3R7MS74</accession>
<keyword evidence="11" id="KW-1185">Reference proteome</keyword>
<reference evidence="10 11" key="1">
    <citation type="submission" date="2018-04" db="EMBL/GenBank/DDBJ databases">
        <authorList>
            <person name="Zhang X."/>
            <person name="Yuan J."/>
            <person name="Li F."/>
            <person name="Xiang J."/>
        </authorList>
    </citation>
    <scope>NUCLEOTIDE SEQUENCE [LARGE SCALE GENOMIC DNA]</scope>
    <source>
        <tissue evidence="10">Muscle</tissue>
    </source>
</reference>
<dbReference type="Pfam" id="PF10191">
    <property type="entry name" value="COG7"/>
    <property type="match status" value="1"/>
</dbReference>
<evidence type="ECO:0000256" key="1">
    <source>
        <dbReference type="ARBA" id="ARBA00004395"/>
    </source>
</evidence>
<gene>
    <name evidence="10" type="ORF">C7M84_013356</name>
</gene>
<evidence type="ECO:0000256" key="7">
    <source>
        <dbReference type="ARBA" id="ARBA00023136"/>
    </source>
</evidence>
<dbReference type="PANTHER" id="PTHR21443">
    <property type="entry name" value="CONSERVED OLIGOMERIC GOLGI COMPLEX COMPONENT 7"/>
    <property type="match status" value="1"/>
</dbReference>
<keyword evidence="7" id="KW-0472">Membrane</keyword>
<evidence type="ECO:0000256" key="3">
    <source>
        <dbReference type="ARBA" id="ARBA00020984"/>
    </source>
</evidence>
<dbReference type="GO" id="GO:0000139">
    <property type="term" value="C:Golgi membrane"/>
    <property type="evidence" value="ECO:0007669"/>
    <property type="project" value="UniProtKB-SubCell"/>
</dbReference>
<reference evidence="10 11" key="2">
    <citation type="submission" date="2019-01" db="EMBL/GenBank/DDBJ databases">
        <title>The decoding of complex shrimp genome reveals the adaptation for benthos swimmer, frequently molting mechanism and breeding impact on genome.</title>
        <authorList>
            <person name="Sun Y."/>
            <person name="Gao Y."/>
            <person name="Yu Y."/>
        </authorList>
    </citation>
    <scope>NUCLEOTIDE SEQUENCE [LARGE SCALE GENOMIC DNA]</scope>
    <source>
        <tissue evidence="10">Muscle</tissue>
    </source>
</reference>
<comment type="caution">
    <text evidence="10">The sequence shown here is derived from an EMBL/GenBank/DDBJ whole genome shotgun (WGS) entry which is preliminary data.</text>
</comment>
<dbReference type="Proteomes" id="UP000283509">
    <property type="component" value="Unassembled WGS sequence"/>
</dbReference>
<evidence type="ECO:0000256" key="2">
    <source>
        <dbReference type="ARBA" id="ARBA00005831"/>
    </source>
</evidence>
<proteinExistence type="inferred from homology"/>
<dbReference type="GO" id="GO:0006890">
    <property type="term" value="P:retrograde vesicle-mediated transport, Golgi to endoplasmic reticulum"/>
    <property type="evidence" value="ECO:0007669"/>
    <property type="project" value="TreeGrafter"/>
</dbReference>
<organism evidence="10 11">
    <name type="scientific">Penaeus vannamei</name>
    <name type="common">Whiteleg shrimp</name>
    <name type="synonym">Litopenaeus vannamei</name>
    <dbReference type="NCBI Taxonomy" id="6689"/>
    <lineage>
        <taxon>Eukaryota</taxon>
        <taxon>Metazoa</taxon>
        <taxon>Ecdysozoa</taxon>
        <taxon>Arthropoda</taxon>
        <taxon>Crustacea</taxon>
        <taxon>Multicrustacea</taxon>
        <taxon>Malacostraca</taxon>
        <taxon>Eumalacostraca</taxon>
        <taxon>Eucarida</taxon>
        <taxon>Decapoda</taxon>
        <taxon>Dendrobranchiata</taxon>
        <taxon>Penaeoidea</taxon>
        <taxon>Penaeidae</taxon>
        <taxon>Penaeus</taxon>
    </lineage>
</organism>
<dbReference type="GO" id="GO:0017119">
    <property type="term" value="C:Golgi transport complex"/>
    <property type="evidence" value="ECO:0007669"/>
    <property type="project" value="InterPro"/>
</dbReference>
<protein>
    <recommendedName>
        <fullName evidence="3">Conserved oligomeric Golgi complex subunit 7</fullName>
    </recommendedName>
    <alternativeName>
        <fullName evidence="8">Component of oligomeric Golgi complex 7</fullName>
    </alternativeName>
</protein>
<evidence type="ECO:0000256" key="9">
    <source>
        <dbReference type="SAM" id="Coils"/>
    </source>
</evidence>
<dbReference type="GO" id="GO:0007030">
    <property type="term" value="P:Golgi organization"/>
    <property type="evidence" value="ECO:0007669"/>
    <property type="project" value="TreeGrafter"/>
</dbReference>
<evidence type="ECO:0000313" key="10">
    <source>
        <dbReference type="EMBL" id="ROT68498.1"/>
    </source>
</evidence>
<sequence>MDLTTFSQESFEPKEWINNIFRSPEAHQNRDHYASSQVLRLQLAIQEVNNALEETSQQVMASLPRVLRDIESLGHEVAVLKNQMKSVRQDIEKVEHNTAASMQTLVKLDSLKGRLVASSQALREADNWTTLSTDIEEVMDSGDIDAIASKLVALQNCLGILTHVPDYEDRVAHLEGLKVRLEALASPHIVAAFTQHNLDESVKYARLLRSLGRVDQLESYYHKCEIGQLGTAWRNGVEGSQLSGPALWLTSFYDKLSLLISNQLRWCGQVFEGSDANLLLSQLAASTLSSLDPPISQVIAASTKQQEPLASYIC</sequence>
<keyword evidence="4" id="KW-0813">Transport</keyword>
<evidence type="ECO:0000256" key="4">
    <source>
        <dbReference type="ARBA" id="ARBA00022448"/>
    </source>
</evidence>
<comment type="subcellular location">
    <subcellularLocation>
        <location evidence="1">Golgi apparatus membrane</location>
        <topology evidence="1">Peripheral membrane protein</topology>
    </subcellularLocation>
</comment>